<dbReference type="EMBL" id="RBDY01000005">
    <property type="protein sequence ID" value="RKN24827.1"/>
    <property type="molecule type" value="Genomic_DNA"/>
</dbReference>
<feature type="compositionally biased region" description="Low complexity" evidence="1">
    <location>
        <begin position="79"/>
        <end position="95"/>
    </location>
</feature>
<feature type="region of interest" description="Disordered" evidence="1">
    <location>
        <begin position="58"/>
        <end position="117"/>
    </location>
</feature>
<protein>
    <recommendedName>
        <fullName evidence="3">Transglycosylase SLT domain-containing protein</fullName>
    </recommendedName>
</protein>
<keyword evidence="6" id="KW-1185">Reference proteome</keyword>
<dbReference type="OrthoDB" id="4629613at2"/>
<comment type="caution">
    <text evidence="4">The sequence shown here is derived from an EMBL/GenBank/DDBJ whole genome shotgun (WGS) entry which is preliminary data.</text>
</comment>
<dbReference type="EMBL" id="RBDX01000005">
    <property type="protein sequence ID" value="RKN10567.1"/>
    <property type="molecule type" value="Genomic_DNA"/>
</dbReference>
<evidence type="ECO:0000259" key="3">
    <source>
        <dbReference type="Pfam" id="PF01464"/>
    </source>
</evidence>
<organism evidence="4 7">
    <name type="scientific">Streptomyces radicis</name>
    <dbReference type="NCBI Taxonomy" id="1750517"/>
    <lineage>
        <taxon>Bacteria</taxon>
        <taxon>Bacillati</taxon>
        <taxon>Actinomycetota</taxon>
        <taxon>Actinomycetes</taxon>
        <taxon>Kitasatosporales</taxon>
        <taxon>Streptomycetaceae</taxon>
        <taxon>Streptomyces</taxon>
    </lineage>
</organism>
<gene>
    <name evidence="5" type="ORF">D7318_10240</name>
    <name evidence="4" type="ORF">D7319_09060</name>
</gene>
<accession>A0A3A9WWL9</accession>
<feature type="compositionally biased region" description="Low complexity" evidence="1">
    <location>
        <begin position="58"/>
        <end position="70"/>
    </location>
</feature>
<dbReference type="SUPFAM" id="SSF53955">
    <property type="entry name" value="Lysozyme-like"/>
    <property type="match status" value="1"/>
</dbReference>
<feature type="domain" description="Transglycosylase SLT" evidence="3">
    <location>
        <begin position="148"/>
        <end position="217"/>
    </location>
</feature>
<name>A0A3A9WWL9_9ACTN</name>
<dbReference type="Proteomes" id="UP000268652">
    <property type="component" value="Unassembled WGS sequence"/>
</dbReference>
<dbReference type="Pfam" id="PF01464">
    <property type="entry name" value="SLT"/>
    <property type="match status" value="1"/>
</dbReference>
<dbReference type="AlphaFoldDB" id="A0A3A9WWL9"/>
<evidence type="ECO:0000313" key="5">
    <source>
        <dbReference type="EMBL" id="RKN24827.1"/>
    </source>
</evidence>
<keyword evidence="2" id="KW-0732">Signal</keyword>
<dbReference type="Gene3D" id="1.10.530.10">
    <property type="match status" value="1"/>
</dbReference>
<evidence type="ECO:0000313" key="6">
    <source>
        <dbReference type="Proteomes" id="UP000268652"/>
    </source>
</evidence>
<evidence type="ECO:0000313" key="4">
    <source>
        <dbReference type="EMBL" id="RKN10567.1"/>
    </source>
</evidence>
<reference evidence="6 7" key="1">
    <citation type="submission" date="2018-09" db="EMBL/GenBank/DDBJ databases">
        <title>Streptomyces sp. nov. DS1-2, an endophytic actinomycete isolated from roots of Dendrobium scabrilingue.</title>
        <authorList>
            <person name="Kuncharoen N."/>
            <person name="Kudo T."/>
            <person name="Ohkuma M."/>
            <person name="Yuki M."/>
            <person name="Tanasupawat S."/>
        </authorList>
    </citation>
    <scope>NUCLEOTIDE SEQUENCE [LARGE SCALE GENOMIC DNA]</scope>
    <source>
        <strain evidence="4 7">AZ1-7</strain>
        <strain evidence="5 6">DS1-2</strain>
    </source>
</reference>
<sequence length="222" mass="22791">MRYAPMSANRFRVPGPINARRLSLAGMATVGAAAVAVSLVPSDASAAPATPERVASATAAPAAFSADSPTGTARAPDQGAPDQGAPDKPAAAADGGAKGDGGKADSGGEPAKGTTYEDNLDGWIREALSVMDKHDIPGSYDGIHRNVMRESSGDPNAINTWDINAKNGIPSKGLLQVIDPTFDAYHVKGTEKDLYDPVANIVAACNYAADRYGSMDNVDSAY</sequence>
<dbReference type="InterPro" id="IPR023346">
    <property type="entry name" value="Lysozyme-like_dom_sf"/>
</dbReference>
<evidence type="ECO:0000256" key="1">
    <source>
        <dbReference type="SAM" id="MobiDB-lite"/>
    </source>
</evidence>
<dbReference type="InterPro" id="IPR008258">
    <property type="entry name" value="Transglycosylase_SLT_dom_1"/>
</dbReference>
<feature type="signal peptide" evidence="2">
    <location>
        <begin position="1"/>
        <end position="46"/>
    </location>
</feature>
<dbReference type="Proteomes" id="UP000275024">
    <property type="component" value="Unassembled WGS sequence"/>
</dbReference>
<proteinExistence type="predicted"/>
<feature type="chain" id="PRO_5017402820" description="Transglycosylase SLT domain-containing protein" evidence="2">
    <location>
        <begin position="47"/>
        <end position="222"/>
    </location>
</feature>
<evidence type="ECO:0000313" key="7">
    <source>
        <dbReference type="Proteomes" id="UP000275024"/>
    </source>
</evidence>
<evidence type="ECO:0000256" key="2">
    <source>
        <dbReference type="SAM" id="SignalP"/>
    </source>
</evidence>